<gene>
    <name evidence="1" type="ORF">WOLCODRAFT_159568</name>
</gene>
<dbReference type="AlphaFoldDB" id="A0A2H3J9R1"/>
<keyword evidence="2" id="KW-1185">Reference proteome</keyword>
<accession>A0A2H3J9R1</accession>
<protein>
    <submittedName>
        <fullName evidence="1">Uncharacterized protein</fullName>
    </submittedName>
</protein>
<sequence length="227" mass="23875">MLDMVPVRHAVHVAGPLNGIVPDTVHPIARYVTRSQAAAVAPHPGVNTSASHGPPPNVRAPLNRPGGVGESALRVGRHVLRSRPWATMHACRRAASTSAAASRVASGLGGRTARQDGRTSGYGALQGPAGAIYESYTTCRGLHEKNRLTGDGWIRAIVQEPCWMTRQTQWVLSTGQDVATVPLVSGSSHSLSTGCLRMRRAGPGTVIYLVSPAGCYTNGQEIDDDGC</sequence>
<dbReference type="EMBL" id="KB467951">
    <property type="protein sequence ID" value="PCH39002.1"/>
    <property type="molecule type" value="Genomic_DNA"/>
</dbReference>
<dbReference type="Proteomes" id="UP000218811">
    <property type="component" value="Unassembled WGS sequence"/>
</dbReference>
<evidence type="ECO:0000313" key="2">
    <source>
        <dbReference type="Proteomes" id="UP000218811"/>
    </source>
</evidence>
<organism evidence="1 2">
    <name type="scientific">Wolfiporia cocos (strain MD-104)</name>
    <name type="common">Brown rot fungus</name>
    <dbReference type="NCBI Taxonomy" id="742152"/>
    <lineage>
        <taxon>Eukaryota</taxon>
        <taxon>Fungi</taxon>
        <taxon>Dikarya</taxon>
        <taxon>Basidiomycota</taxon>
        <taxon>Agaricomycotina</taxon>
        <taxon>Agaricomycetes</taxon>
        <taxon>Polyporales</taxon>
        <taxon>Phaeolaceae</taxon>
        <taxon>Wolfiporia</taxon>
    </lineage>
</organism>
<reference evidence="1 2" key="1">
    <citation type="journal article" date="2012" name="Science">
        <title>The Paleozoic origin of enzymatic lignin decomposition reconstructed from 31 fungal genomes.</title>
        <authorList>
            <person name="Floudas D."/>
            <person name="Binder M."/>
            <person name="Riley R."/>
            <person name="Barry K."/>
            <person name="Blanchette R.A."/>
            <person name="Henrissat B."/>
            <person name="Martinez A.T."/>
            <person name="Otillar R."/>
            <person name="Spatafora J.W."/>
            <person name="Yadav J.S."/>
            <person name="Aerts A."/>
            <person name="Benoit I."/>
            <person name="Boyd A."/>
            <person name="Carlson A."/>
            <person name="Copeland A."/>
            <person name="Coutinho P.M."/>
            <person name="de Vries R.P."/>
            <person name="Ferreira P."/>
            <person name="Findley K."/>
            <person name="Foster B."/>
            <person name="Gaskell J."/>
            <person name="Glotzer D."/>
            <person name="Gorecki P."/>
            <person name="Heitman J."/>
            <person name="Hesse C."/>
            <person name="Hori C."/>
            <person name="Igarashi K."/>
            <person name="Jurgens J.A."/>
            <person name="Kallen N."/>
            <person name="Kersten P."/>
            <person name="Kohler A."/>
            <person name="Kuees U."/>
            <person name="Kumar T.K.A."/>
            <person name="Kuo A."/>
            <person name="LaButti K."/>
            <person name="Larrondo L.F."/>
            <person name="Lindquist E."/>
            <person name="Ling A."/>
            <person name="Lombard V."/>
            <person name="Lucas S."/>
            <person name="Lundell T."/>
            <person name="Martin R."/>
            <person name="McLaughlin D.J."/>
            <person name="Morgenstern I."/>
            <person name="Morin E."/>
            <person name="Murat C."/>
            <person name="Nagy L.G."/>
            <person name="Nolan M."/>
            <person name="Ohm R.A."/>
            <person name="Patyshakuliyeva A."/>
            <person name="Rokas A."/>
            <person name="Ruiz-Duenas F.J."/>
            <person name="Sabat G."/>
            <person name="Salamov A."/>
            <person name="Samejima M."/>
            <person name="Schmutz J."/>
            <person name="Slot J.C."/>
            <person name="St John F."/>
            <person name="Stenlid J."/>
            <person name="Sun H."/>
            <person name="Sun S."/>
            <person name="Syed K."/>
            <person name="Tsang A."/>
            <person name="Wiebenga A."/>
            <person name="Young D."/>
            <person name="Pisabarro A."/>
            <person name="Eastwood D.C."/>
            <person name="Martin F."/>
            <person name="Cullen D."/>
            <person name="Grigoriev I.V."/>
            <person name="Hibbett D.S."/>
        </authorList>
    </citation>
    <scope>NUCLEOTIDE SEQUENCE [LARGE SCALE GENOMIC DNA]</scope>
    <source>
        <strain evidence="1 2">MD-104</strain>
    </source>
</reference>
<name>A0A2H3J9R1_WOLCO</name>
<evidence type="ECO:0000313" key="1">
    <source>
        <dbReference type="EMBL" id="PCH39002.1"/>
    </source>
</evidence>
<proteinExistence type="predicted"/>